<organism evidence="2">
    <name type="scientific">uncultured Rubrobacteraceae bacterium</name>
    <dbReference type="NCBI Taxonomy" id="349277"/>
    <lineage>
        <taxon>Bacteria</taxon>
        <taxon>Bacillati</taxon>
        <taxon>Actinomycetota</taxon>
        <taxon>Rubrobacteria</taxon>
        <taxon>Rubrobacterales</taxon>
        <taxon>Rubrobacteraceae</taxon>
        <taxon>environmental samples</taxon>
    </lineage>
</organism>
<feature type="compositionally biased region" description="Basic and acidic residues" evidence="1">
    <location>
        <begin position="54"/>
        <end position="70"/>
    </location>
</feature>
<feature type="non-terminal residue" evidence="2">
    <location>
        <position position="1"/>
    </location>
</feature>
<sequence length="70" mass="7735">GQARRHPRPLQALRPHLRPRRQGPVLGHLRLRPGDDAAPDPGPTGQGRGVPGGREPRRTHPLERDEHTGI</sequence>
<gene>
    <name evidence="2" type="ORF">AVDCRST_MAG02-4897</name>
</gene>
<protein>
    <submittedName>
        <fullName evidence="2">Uncharacterized protein</fullName>
    </submittedName>
</protein>
<accession>A0A6J4S2F0</accession>
<feature type="non-terminal residue" evidence="2">
    <location>
        <position position="70"/>
    </location>
</feature>
<proteinExistence type="predicted"/>
<name>A0A6J4S2F0_9ACTN</name>
<dbReference type="AlphaFoldDB" id="A0A6J4S2F0"/>
<reference evidence="2" key="1">
    <citation type="submission" date="2020-02" db="EMBL/GenBank/DDBJ databases">
        <authorList>
            <person name="Meier V. D."/>
        </authorList>
    </citation>
    <scope>NUCLEOTIDE SEQUENCE</scope>
    <source>
        <strain evidence="2">AVDCRST_MAG02</strain>
    </source>
</reference>
<feature type="region of interest" description="Disordered" evidence="1">
    <location>
        <begin position="1"/>
        <end position="70"/>
    </location>
</feature>
<evidence type="ECO:0000313" key="2">
    <source>
        <dbReference type="EMBL" id="CAA9484666.1"/>
    </source>
</evidence>
<dbReference type="EMBL" id="CADCVH010000132">
    <property type="protein sequence ID" value="CAA9484666.1"/>
    <property type="molecule type" value="Genomic_DNA"/>
</dbReference>
<evidence type="ECO:0000256" key="1">
    <source>
        <dbReference type="SAM" id="MobiDB-lite"/>
    </source>
</evidence>